<dbReference type="PROSITE" id="PS51257">
    <property type="entry name" value="PROKAR_LIPOPROTEIN"/>
    <property type="match status" value="1"/>
</dbReference>
<dbReference type="Gene3D" id="2.30.42.10">
    <property type="match status" value="1"/>
</dbReference>
<dbReference type="Pfam" id="PF03572">
    <property type="entry name" value="Peptidase_S41"/>
    <property type="match status" value="1"/>
</dbReference>
<dbReference type="CDD" id="cd07561">
    <property type="entry name" value="Peptidase_S41_CPP_like"/>
    <property type="match status" value="1"/>
</dbReference>
<gene>
    <name evidence="2" type="ORF">RT723_12150</name>
</gene>
<dbReference type="Gene3D" id="3.90.226.10">
    <property type="entry name" value="2-enoyl-CoA Hydratase, Chain A, domain 1"/>
    <property type="match status" value="1"/>
</dbReference>
<dbReference type="InterPro" id="IPR001478">
    <property type="entry name" value="PDZ"/>
</dbReference>
<evidence type="ECO:0000259" key="1">
    <source>
        <dbReference type="SMART" id="SM00228"/>
    </source>
</evidence>
<evidence type="ECO:0000313" key="2">
    <source>
        <dbReference type="EMBL" id="MDU0113734.1"/>
    </source>
</evidence>
<keyword evidence="3" id="KW-1185">Reference proteome</keyword>
<protein>
    <submittedName>
        <fullName evidence="2">S41 family peptidase</fullName>
    </submittedName>
</protein>
<dbReference type="InterPro" id="IPR029045">
    <property type="entry name" value="ClpP/crotonase-like_dom_sf"/>
</dbReference>
<evidence type="ECO:0000313" key="3">
    <source>
        <dbReference type="Proteomes" id="UP001257914"/>
    </source>
</evidence>
<dbReference type="SMART" id="SM00228">
    <property type="entry name" value="PDZ"/>
    <property type="match status" value="1"/>
</dbReference>
<dbReference type="EMBL" id="JAWCUA010000010">
    <property type="protein sequence ID" value="MDU0113734.1"/>
    <property type="molecule type" value="Genomic_DNA"/>
</dbReference>
<feature type="domain" description="PDZ" evidence="1">
    <location>
        <begin position="100"/>
        <end position="163"/>
    </location>
</feature>
<dbReference type="InterPro" id="IPR036034">
    <property type="entry name" value="PDZ_sf"/>
</dbReference>
<dbReference type="InterPro" id="IPR041613">
    <property type="entry name" value="Pept_S41_N"/>
</dbReference>
<dbReference type="PANTHER" id="PTHR32060">
    <property type="entry name" value="TAIL-SPECIFIC PROTEASE"/>
    <property type="match status" value="1"/>
</dbReference>
<dbReference type="InterPro" id="IPR005151">
    <property type="entry name" value="Tail-specific_protease"/>
</dbReference>
<accession>A0ABU3R234</accession>
<name>A0ABU3R234_9GAMM</name>
<dbReference type="Gene3D" id="3.30.750.170">
    <property type="match status" value="1"/>
</dbReference>
<comment type="caution">
    <text evidence="2">The sequence shown here is derived from an EMBL/GenBank/DDBJ whole genome shotgun (WGS) entry which is preliminary data.</text>
</comment>
<dbReference type="SUPFAM" id="SSF50156">
    <property type="entry name" value="PDZ domain-like"/>
    <property type="match status" value="1"/>
</dbReference>
<dbReference type="RefSeq" id="WP_315947344.1">
    <property type="nucleotide sequence ID" value="NZ_JAWCUA010000010.1"/>
</dbReference>
<sequence>MKISHGLLFALSTMLLVSCSDGDDQPTYESCSIPDTNNKLFSLLQDKYFWNEELPAKINPEAYESIGHALYNLRNEKDRFSFTMTREEYDDYANSVFFGYGFGHQVNSAGDGLTIRYVFEDGSAAKNGLRRGDVITKVGDVLVSDFIQQNTGTSVDWTVLFGPNVEGHYVDVTFKKPTGEVSVATFTKGSIVANTVMAAETKSLTINGQDKTVAYMVFDSFKESSQTEFNTAFEQFDNVDEMILDLRYNSGGVISTANQLSTQIAGRNVDDEIFVSYKYNQKQSDNNEDILFTLGKGIKQLDLDRLVVLTTETSCSASELVINALSPFIDVTVVGDTTCGKPIGMRPEEVCEHVVFAINFQTHNAAGFGDYFDGLPADCAVAENVTGDWGDENDPLLAEGLSYLANNQCSSQSVAYSKSLTKNKKRKDVSVKEMMLHKDML</sequence>
<dbReference type="Proteomes" id="UP001257914">
    <property type="component" value="Unassembled WGS sequence"/>
</dbReference>
<dbReference type="PANTHER" id="PTHR32060:SF30">
    <property type="entry name" value="CARBOXY-TERMINAL PROCESSING PROTEASE CTPA"/>
    <property type="match status" value="1"/>
</dbReference>
<dbReference type="Pfam" id="PF18294">
    <property type="entry name" value="Pept_S41_N"/>
    <property type="match status" value="1"/>
</dbReference>
<organism evidence="2 3">
    <name type="scientific">Psychrosphaera aquimarina</name>
    <dbReference type="NCBI Taxonomy" id="2044854"/>
    <lineage>
        <taxon>Bacteria</taxon>
        <taxon>Pseudomonadati</taxon>
        <taxon>Pseudomonadota</taxon>
        <taxon>Gammaproteobacteria</taxon>
        <taxon>Alteromonadales</taxon>
        <taxon>Pseudoalteromonadaceae</taxon>
        <taxon>Psychrosphaera</taxon>
    </lineage>
</organism>
<reference evidence="2 3" key="1">
    <citation type="submission" date="2023-10" db="EMBL/GenBank/DDBJ databases">
        <title>Psychrosphaera aquimaarina strain SW33 isolated from seawater.</title>
        <authorList>
            <person name="Bayburt H."/>
            <person name="Kim J.M."/>
            <person name="Choi B.J."/>
            <person name="Jeon C.O."/>
        </authorList>
    </citation>
    <scope>NUCLEOTIDE SEQUENCE [LARGE SCALE GENOMIC DNA]</scope>
    <source>
        <strain evidence="2 3">KCTC 52743</strain>
    </source>
</reference>
<proteinExistence type="predicted"/>
<dbReference type="SUPFAM" id="SSF52096">
    <property type="entry name" value="ClpP/crotonase"/>
    <property type="match status" value="1"/>
</dbReference>